<dbReference type="OrthoDB" id="6343311at2759"/>
<gene>
    <name evidence="12" type="ORF">HERILL_LOCUS10752</name>
</gene>
<evidence type="ECO:0000256" key="1">
    <source>
        <dbReference type="ARBA" id="ARBA00004162"/>
    </source>
</evidence>
<dbReference type="GO" id="GO:0034220">
    <property type="term" value="P:monoatomic ion transmembrane transport"/>
    <property type="evidence" value="ECO:0007669"/>
    <property type="project" value="UniProtKB-KW"/>
</dbReference>
<dbReference type="EMBL" id="LR899012">
    <property type="protein sequence ID" value="CAD7088096.1"/>
    <property type="molecule type" value="Genomic_DNA"/>
</dbReference>
<keyword evidence="8" id="KW-0472">Membrane</keyword>
<evidence type="ECO:0000256" key="2">
    <source>
        <dbReference type="ARBA" id="ARBA00022448"/>
    </source>
</evidence>
<dbReference type="OMA" id="RNPWHCT"/>
<keyword evidence="7" id="KW-0406">Ion transport</keyword>
<evidence type="ECO:0000256" key="5">
    <source>
        <dbReference type="ARBA" id="ARBA00022729"/>
    </source>
</evidence>
<evidence type="ECO:0000256" key="9">
    <source>
        <dbReference type="ARBA" id="ARBA00023157"/>
    </source>
</evidence>
<keyword evidence="2" id="KW-0813">Transport</keyword>
<dbReference type="Gene3D" id="3.80.10.10">
    <property type="entry name" value="Ribonuclease Inhibitor"/>
    <property type="match status" value="2"/>
</dbReference>
<sequence length="466" mass="54370">MFWEKIYFIVLVLLFVRLSTEFSVQVPADHGTCENWTLAAEANAGNCTKTGKRLHCFGGMANLHLMNIQKIKKIEQVILCGWPNTTFEPHSVLKHFPKIRILRIEHSNLTHIFNDFPDANYLESINISWTQFGYTRPTLFKRLHNLKYLDLRWNKLDHMEGPLILPRSFEQILLAGNPWNCTRNLKWLLSEKGAHVADRENLTCADYKYTGRHLLTVMQFKLNLKTECQNHPDLRNCSCTMHYIRRSDDGKSLTPIYAVNCSHLNLFNFPSYLPQNTSIFHATHNQIAEVRSLRDNSVYRQVYDVYLDNNRVQSIDVLEAGFWLNNFRVLSLKGNKLTRLPVYALDSALERNAHAARLYLSLNPWICDCKFTMKFRELLMKYHTIIRDSHNITCKYIEGDENFMTEVLTLERNDVCKLPKESKILPLDLLNGVLASLIVLILGKLAYDYYHYRKSGRLPWIVTKLP</sequence>
<name>A0A7R8YZT9_HERIL</name>
<keyword evidence="5 11" id="KW-0732">Signal</keyword>
<organism evidence="12 13">
    <name type="scientific">Hermetia illucens</name>
    <name type="common">Black soldier fly</name>
    <dbReference type="NCBI Taxonomy" id="343691"/>
    <lineage>
        <taxon>Eukaryota</taxon>
        <taxon>Metazoa</taxon>
        <taxon>Ecdysozoa</taxon>
        <taxon>Arthropoda</taxon>
        <taxon>Hexapoda</taxon>
        <taxon>Insecta</taxon>
        <taxon>Pterygota</taxon>
        <taxon>Neoptera</taxon>
        <taxon>Endopterygota</taxon>
        <taxon>Diptera</taxon>
        <taxon>Brachycera</taxon>
        <taxon>Stratiomyomorpha</taxon>
        <taxon>Stratiomyidae</taxon>
        <taxon>Hermetiinae</taxon>
        <taxon>Hermetia</taxon>
    </lineage>
</organism>
<dbReference type="PANTHER" id="PTHR46473:SF22">
    <property type="entry name" value="ELRR (EXTRACELLULAR LEUCINE-RICH REPEAT) ONLY"/>
    <property type="match status" value="1"/>
</dbReference>
<evidence type="ECO:0000256" key="4">
    <source>
        <dbReference type="ARBA" id="ARBA00022692"/>
    </source>
</evidence>
<evidence type="ECO:0000313" key="13">
    <source>
        <dbReference type="Proteomes" id="UP000594454"/>
    </source>
</evidence>
<evidence type="ECO:0000256" key="6">
    <source>
        <dbReference type="ARBA" id="ARBA00022989"/>
    </source>
</evidence>
<dbReference type="Proteomes" id="UP000594454">
    <property type="component" value="Chromosome 4"/>
</dbReference>
<evidence type="ECO:0000313" key="12">
    <source>
        <dbReference type="EMBL" id="CAD7088096.1"/>
    </source>
</evidence>
<accession>A0A7R8YZT9</accession>
<evidence type="ECO:0000256" key="8">
    <source>
        <dbReference type="ARBA" id="ARBA00023136"/>
    </source>
</evidence>
<keyword evidence="3" id="KW-1003">Cell membrane</keyword>
<keyword evidence="9" id="KW-1015">Disulfide bond</keyword>
<feature type="signal peptide" evidence="11">
    <location>
        <begin position="1"/>
        <end position="21"/>
    </location>
</feature>
<dbReference type="PROSITE" id="PS51450">
    <property type="entry name" value="LRR"/>
    <property type="match status" value="1"/>
</dbReference>
<evidence type="ECO:0000256" key="7">
    <source>
        <dbReference type="ARBA" id="ARBA00023065"/>
    </source>
</evidence>
<dbReference type="InterPro" id="IPR032675">
    <property type="entry name" value="LRR_dom_sf"/>
</dbReference>
<evidence type="ECO:0008006" key="14">
    <source>
        <dbReference type="Google" id="ProtNLM"/>
    </source>
</evidence>
<dbReference type="AlphaFoldDB" id="A0A7R8YZT9"/>
<protein>
    <recommendedName>
        <fullName evidence="14">Protein singed wings 2</fullName>
    </recommendedName>
</protein>
<dbReference type="SUPFAM" id="SSF52058">
    <property type="entry name" value="L domain-like"/>
    <property type="match status" value="2"/>
</dbReference>
<dbReference type="PANTHER" id="PTHR46473">
    <property type="entry name" value="GH08155P"/>
    <property type="match status" value="1"/>
</dbReference>
<reference evidence="12 13" key="1">
    <citation type="submission" date="2020-11" db="EMBL/GenBank/DDBJ databases">
        <authorList>
            <person name="Wallbank WR R."/>
            <person name="Pardo Diaz C."/>
            <person name="Kozak K."/>
            <person name="Martin S."/>
            <person name="Jiggins C."/>
            <person name="Moest M."/>
            <person name="Warren A I."/>
            <person name="Generalovic N T."/>
            <person name="Byers J.R.P. K."/>
            <person name="Montejo-Kovacevich G."/>
            <person name="Yen C E."/>
        </authorList>
    </citation>
    <scope>NUCLEOTIDE SEQUENCE [LARGE SCALE GENOMIC DNA]</scope>
</reference>
<dbReference type="InterPro" id="IPR001611">
    <property type="entry name" value="Leu-rich_rpt"/>
</dbReference>
<dbReference type="InParanoid" id="A0A7R8YZT9"/>
<evidence type="ECO:0000256" key="3">
    <source>
        <dbReference type="ARBA" id="ARBA00022475"/>
    </source>
</evidence>
<keyword evidence="13" id="KW-1185">Reference proteome</keyword>
<evidence type="ECO:0000256" key="10">
    <source>
        <dbReference type="ARBA" id="ARBA00023303"/>
    </source>
</evidence>
<proteinExistence type="predicted"/>
<dbReference type="GO" id="GO:0005886">
    <property type="term" value="C:plasma membrane"/>
    <property type="evidence" value="ECO:0007669"/>
    <property type="project" value="UniProtKB-SubCell"/>
</dbReference>
<dbReference type="InterPro" id="IPR051432">
    <property type="entry name" value="KCNMA1_auxiliary"/>
</dbReference>
<evidence type="ECO:0000256" key="11">
    <source>
        <dbReference type="SAM" id="SignalP"/>
    </source>
</evidence>
<feature type="chain" id="PRO_5030822932" description="Protein singed wings 2" evidence="11">
    <location>
        <begin position="22"/>
        <end position="466"/>
    </location>
</feature>
<keyword evidence="4" id="KW-0812">Transmembrane</keyword>
<comment type="subcellular location">
    <subcellularLocation>
        <location evidence="1">Cell membrane</location>
        <topology evidence="1">Single-pass membrane protein</topology>
    </subcellularLocation>
</comment>
<keyword evidence="10" id="KW-0407">Ion channel</keyword>
<keyword evidence="6" id="KW-1133">Transmembrane helix</keyword>
<dbReference type="FunCoup" id="A0A7R8YZT9">
    <property type="interactions" value="26"/>
</dbReference>